<dbReference type="GO" id="GO:0008270">
    <property type="term" value="F:zinc ion binding"/>
    <property type="evidence" value="ECO:0007669"/>
    <property type="project" value="UniProtKB-KW"/>
</dbReference>
<keyword evidence="4" id="KW-1185">Reference proteome</keyword>
<reference evidence="3 4" key="1">
    <citation type="submission" date="2016-11" db="EMBL/GenBank/DDBJ databases">
        <title>The macronuclear genome of Stentor coeruleus: a giant cell with tiny introns.</title>
        <authorList>
            <person name="Slabodnick M."/>
            <person name="Ruby J.G."/>
            <person name="Reiff S.B."/>
            <person name="Swart E.C."/>
            <person name="Gosai S."/>
            <person name="Prabakaran S."/>
            <person name="Witkowska E."/>
            <person name="Larue G.E."/>
            <person name="Fisher S."/>
            <person name="Freeman R.M."/>
            <person name="Gunawardena J."/>
            <person name="Chu W."/>
            <person name="Stover N.A."/>
            <person name="Gregory B.D."/>
            <person name="Nowacki M."/>
            <person name="Derisi J."/>
            <person name="Roy S.W."/>
            <person name="Marshall W.F."/>
            <person name="Sood P."/>
        </authorList>
    </citation>
    <scope>NUCLEOTIDE SEQUENCE [LARGE SCALE GENOMIC DNA]</scope>
    <source>
        <strain evidence="3">WM001</strain>
    </source>
</reference>
<dbReference type="EMBL" id="MPUH01000127">
    <property type="protein sequence ID" value="OMJ89368.1"/>
    <property type="molecule type" value="Genomic_DNA"/>
</dbReference>
<dbReference type="Proteomes" id="UP000187209">
    <property type="component" value="Unassembled WGS sequence"/>
</dbReference>
<organism evidence="3 4">
    <name type="scientific">Stentor coeruleus</name>
    <dbReference type="NCBI Taxonomy" id="5963"/>
    <lineage>
        <taxon>Eukaryota</taxon>
        <taxon>Sar</taxon>
        <taxon>Alveolata</taxon>
        <taxon>Ciliophora</taxon>
        <taxon>Postciliodesmatophora</taxon>
        <taxon>Heterotrichea</taxon>
        <taxon>Heterotrichida</taxon>
        <taxon>Stentoridae</taxon>
        <taxon>Stentor</taxon>
    </lineage>
</organism>
<evidence type="ECO:0000259" key="2">
    <source>
        <dbReference type="PROSITE" id="PS50157"/>
    </source>
</evidence>
<comment type="caution">
    <text evidence="3">The sequence shown here is derived from an EMBL/GenBank/DDBJ whole genome shotgun (WGS) entry which is preliminary data.</text>
</comment>
<dbReference type="AlphaFoldDB" id="A0A1R2CK24"/>
<dbReference type="InterPro" id="IPR013087">
    <property type="entry name" value="Znf_C2H2_type"/>
</dbReference>
<dbReference type="PROSITE" id="PS50157">
    <property type="entry name" value="ZINC_FINGER_C2H2_2"/>
    <property type="match status" value="1"/>
</dbReference>
<name>A0A1R2CK24_9CILI</name>
<evidence type="ECO:0000256" key="1">
    <source>
        <dbReference type="PROSITE-ProRule" id="PRU00042"/>
    </source>
</evidence>
<evidence type="ECO:0000313" key="4">
    <source>
        <dbReference type="Proteomes" id="UP000187209"/>
    </source>
</evidence>
<keyword evidence="1" id="KW-0479">Metal-binding</keyword>
<keyword evidence="1" id="KW-0862">Zinc</keyword>
<sequence length="144" mass="16377">MSEQKRNYLEFCCMGHENHFTEDFLSDDEDSSFTMNFTSSFEVKFAPNVYDEIEKEMSFGYGNDEKSVQCDKENPCSLGYLSALPAFSVTISDRILVPNESFYQIKHTPRIVMPSVKEMAFFCSSCKAGFKSGQALGGHMSRKH</sequence>
<dbReference type="Pfam" id="PF13912">
    <property type="entry name" value="zf-C2H2_6"/>
    <property type="match status" value="1"/>
</dbReference>
<protein>
    <recommendedName>
        <fullName evidence="2">C2H2-type domain-containing protein</fullName>
    </recommendedName>
</protein>
<feature type="domain" description="C2H2-type" evidence="2">
    <location>
        <begin position="121"/>
        <end position="144"/>
    </location>
</feature>
<gene>
    <name evidence="3" type="ORF">SteCoe_8467</name>
</gene>
<proteinExistence type="predicted"/>
<evidence type="ECO:0000313" key="3">
    <source>
        <dbReference type="EMBL" id="OMJ89368.1"/>
    </source>
</evidence>
<dbReference type="OrthoDB" id="323244at2759"/>
<accession>A0A1R2CK24</accession>
<keyword evidence="1" id="KW-0863">Zinc-finger</keyword>
<dbReference type="PROSITE" id="PS00028">
    <property type="entry name" value="ZINC_FINGER_C2H2_1"/>
    <property type="match status" value="1"/>
</dbReference>